<proteinExistence type="predicted"/>
<dbReference type="Proteomes" id="UP001165960">
    <property type="component" value="Unassembled WGS sequence"/>
</dbReference>
<comment type="caution">
    <text evidence="1">The sequence shown here is derived from an EMBL/GenBank/DDBJ whole genome shotgun (WGS) entry which is preliminary data.</text>
</comment>
<keyword evidence="2" id="KW-1185">Reference proteome</keyword>
<gene>
    <name evidence="1" type="ORF">DSO57_1002222</name>
</gene>
<accession>A0ACC2U6Q0</accession>
<evidence type="ECO:0000313" key="2">
    <source>
        <dbReference type="Proteomes" id="UP001165960"/>
    </source>
</evidence>
<protein>
    <submittedName>
        <fullName evidence="1">Uncharacterized protein</fullName>
    </submittedName>
</protein>
<sequence>MAKIEHAQWHIGLAIADISAPPLDGLLDSSPETPLLNLLIAAIERISKESINALELISNDNYWYIMLSIARFLFVCLLWSQLGGEIICRRRSKRAIKILAPPLASDKLVEEIAKFATYASIAYCDAQERISNVRNVRNLRPAARLHAEINVDDFQALVYFNPHDKEIVTAFRGAYGVFQFLFASSQEKVGYPGVPSATVTKSGWVAAMAIRDSVVTSLRELKSRYPGYRLILTGHSLGGVLATLMAPIVSQELSCAPETIRVITYNQLRVGNMVFADHYNSLAFNFTRVINKQDPAGDHPEFDLGWAHVQREVYVDTDNNFRQCSTHAIEDPACAFRKGSVFSPRHHSFVGKVKISRNGCDSFEIFP</sequence>
<evidence type="ECO:0000313" key="1">
    <source>
        <dbReference type="EMBL" id="KAJ9082705.1"/>
    </source>
</evidence>
<dbReference type="EMBL" id="QTSX02001425">
    <property type="protein sequence ID" value="KAJ9082705.1"/>
    <property type="molecule type" value="Genomic_DNA"/>
</dbReference>
<reference evidence="1" key="1">
    <citation type="submission" date="2022-04" db="EMBL/GenBank/DDBJ databases">
        <title>Genome of the entomopathogenic fungus Entomophthora muscae.</title>
        <authorList>
            <person name="Elya C."/>
            <person name="Lovett B.R."/>
            <person name="Lee E."/>
            <person name="Macias A.M."/>
            <person name="Hajek A.E."/>
            <person name="De Bivort B.L."/>
            <person name="Kasson M.T."/>
            <person name="De Fine Licht H.H."/>
            <person name="Stajich J.E."/>
        </authorList>
    </citation>
    <scope>NUCLEOTIDE SEQUENCE</scope>
    <source>
        <strain evidence="1">Berkeley</strain>
    </source>
</reference>
<name>A0ACC2U6Q0_9FUNG</name>
<organism evidence="1 2">
    <name type="scientific">Entomophthora muscae</name>
    <dbReference type="NCBI Taxonomy" id="34485"/>
    <lineage>
        <taxon>Eukaryota</taxon>
        <taxon>Fungi</taxon>
        <taxon>Fungi incertae sedis</taxon>
        <taxon>Zoopagomycota</taxon>
        <taxon>Entomophthoromycotina</taxon>
        <taxon>Entomophthoromycetes</taxon>
        <taxon>Entomophthorales</taxon>
        <taxon>Entomophthoraceae</taxon>
        <taxon>Entomophthora</taxon>
    </lineage>
</organism>